<evidence type="ECO:0000256" key="5">
    <source>
        <dbReference type="ARBA" id="ARBA00022700"/>
    </source>
</evidence>
<evidence type="ECO:0000256" key="2">
    <source>
        <dbReference type="ARBA" id="ARBA00004190"/>
    </source>
</evidence>
<evidence type="ECO:0000256" key="6">
    <source>
        <dbReference type="ARBA" id="ARBA00022753"/>
    </source>
</evidence>
<keyword evidence="9" id="KW-1185">Reference proteome</keyword>
<protein>
    <submittedName>
        <fullName evidence="10">Uncharacterized protein LOC106473339</fullName>
    </submittedName>
</protein>
<proteinExistence type="inferred from homology"/>
<accession>A0ABM1BVH8</accession>
<keyword evidence="6" id="KW-0967">Endosome</keyword>
<dbReference type="InterPro" id="IPR043445">
    <property type="entry name" value="TMEPAI/LRAD4"/>
</dbReference>
<comment type="subcellular location">
    <subcellularLocation>
        <location evidence="1">Early endosome membrane</location>
    </subcellularLocation>
    <subcellularLocation>
        <location evidence="2">Endosome membrane</location>
        <topology evidence="2">Single-pass membrane protein</topology>
    </subcellularLocation>
</comment>
<keyword evidence="7" id="KW-1133">Transmembrane helix</keyword>
<dbReference type="RefSeq" id="XP_013789475.1">
    <property type="nucleotide sequence ID" value="XM_013934021.2"/>
</dbReference>
<dbReference type="PANTHER" id="PTHR16514">
    <property type="entry name" value="LOW DENSITY LIPOPROTEIN RECEPTOR CLASS A DOMAIN-CONTAINING 4A"/>
    <property type="match status" value="1"/>
</dbReference>
<keyword evidence="8" id="KW-0472">Membrane</keyword>
<evidence type="ECO:0000313" key="10">
    <source>
        <dbReference type="RefSeq" id="XP_013789475.1"/>
    </source>
</evidence>
<evidence type="ECO:0000256" key="7">
    <source>
        <dbReference type="ARBA" id="ARBA00022989"/>
    </source>
</evidence>
<evidence type="ECO:0000256" key="4">
    <source>
        <dbReference type="ARBA" id="ARBA00022692"/>
    </source>
</evidence>
<dbReference type="Proteomes" id="UP000694941">
    <property type="component" value="Unplaced"/>
</dbReference>
<keyword evidence="5" id="KW-0734">Signal transduction inhibitor</keyword>
<name>A0ABM1BVH8_LIMPO</name>
<gene>
    <name evidence="10" type="primary">LOC106473339</name>
</gene>
<reference evidence="10" key="1">
    <citation type="submission" date="2025-08" db="UniProtKB">
        <authorList>
            <consortium name="RefSeq"/>
        </authorList>
    </citation>
    <scope>IDENTIFICATION</scope>
    <source>
        <tissue evidence="10">Muscle</tissue>
    </source>
</reference>
<keyword evidence="4" id="KW-0812">Transmembrane</keyword>
<evidence type="ECO:0000256" key="1">
    <source>
        <dbReference type="ARBA" id="ARBA00004146"/>
    </source>
</evidence>
<sequence>MGARSWSEGRGRPPPQTFLQVPQPQHHRHQLYLPAPHHSVLFRQQGLQDKKRLELAAQQERQIRQQSVQTDLALDLPASVTLPDGEEHPYGSSKLLRLRNPQQESEIYRGCIRPPPNRTVLQGDGLETYHSKPACFSSKPCAPASVLRTIDRNPLVIPRQSVGGGNHHQGGALSQVFPSYFRIPVPTCGKTTSRRASSTGEAECQRQMTFEAVDSPPRYSDIIQNHDLCRFSGQSESGV</sequence>
<evidence type="ECO:0000313" key="9">
    <source>
        <dbReference type="Proteomes" id="UP000694941"/>
    </source>
</evidence>
<organism evidence="9 10">
    <name type="scientific">Limulus polyphemus</name>
    <name type="common">Atlantic horseshoe crab</name>
    <dbReference type="NCBI Taxonomy" id="6850"/>
    <lineage>
        <taxon>Eukaryota</taxon>
        <taxon>Metazoa</taxon>
        <taxon>Ecdysozoa</taxon>
        <taxon>Arthropoda</taxon>
        <taxon>Chelicerata</taxon>
        <taxon>Merostomata</taxon>
        <taxon>Xiphosura</taxon>
        <taxon>Limulidae</taxon>
        <taxon>Limulus</taxon>
    </lineage>
</organism>
<evidence type="ECO:0000256" key="8">
    <source>
        <dbReference type="ARBA" id="ARBA00023136"/>
    </source>
</evidence>
<evidence type="ECO:0000256" key="3">
    <source>
        <dbReference type="ARBA" id="ARBA00009908"/>
    </source>
</evidence>
<dbReference type="GeneID" id="106473339"/>
<dbReference type="PANTHER" id="PTHR16514:SF3">
    <property type="entry name" value="LOW-DENSITY LIPOPROTEIN RECEPTOR CLASS A DOMAIN-CONTAINING PROTEIN 4-LIKE ISOFORM X1"/>
    <property type="match status" value="1"/>
</dbReference>
<comment type="similarity">
    <text evidence="3">Belongs to the PMEPA1 family.</text>
</comment>